<organism evidence="1 2">
    <name type="scientific">Gibberella fujikuroi (strain CBS 195.34 / IMI 58289 / NRRL A-6831)</name>
    <name type="common">Bakanae and foot rot disease fungus</name>
    <name type="synonym">Fusarium fujikuroi</name>
    <dbReference type="NCBI Taxonomy" id="1279085"/>
    <lineage>
        <taxon>Eukaryota</taxon>
        <taxon>Fungi</taxon>
        <taxon>Dikarya</taxon>
        <taxon>Ascomycota</taxon>
        <taxon>Pezizomycotina</taxon>
        <taxon>Sordariomycetes</taxon>
        <taxon>Hypocreomycetidae</taxon>
        <taxon>Hypocreales</taxon>
        <taxon>Nectriaceae</taxon>
        <taxon>Fusarium</taxon>
        <taxon>Fusarium fujikuroi species complex</taxon>
    </lineage>
</organism>
<sequence>MRSGLKGLREQEFRLTKVSAGICRVDRFTRVIPGQGFRATVLLIERSRSWAFLGKTKKFIGLDVIKRRLDSRNAHHGVTKVEISLKRPPDQGAHFSRLSGLEIPGVKLRPLCSVFGGQKSWPELREL</sequence>
<dbReference type="HOGENOM" id="CLU_1970741_0_0_1"/>
<accession>S0END8</accession>
<reference evidence="2" key="1">
    <citation type="journal article" date="2013" name="PLoS Pathog.">
        <title>Deciphering the cryptic genome: genome-wide analyses of the rice pathogen Fusarium fujikuroi reveal complex regulation of secondary metabolism and novel metabolites.</title>
        <authorList>
            <person name="Wiemann P."/>
            <person name="Sieber C.M."/>
            <person name="von Bargen K.W."/>
            <person name="Studt L."/>
            <person name="Niehaus E.M."/>
            <person name="Espino J.J."/>
            <person name="Huss K."/>
            <person name="Michielse C.B."/>
            <person name="Albermann S."/>
            <person name="Wagner D."/>
            <person name="Bergner S.V."/>
            <person name="Connolly L.R."/>
            <person name="Fischer A."/>
            <person name="Reuter G."/>
            <person name="Kleigrewe K."/>
            <person name="Bald T."/>
            <person name="Wingfield B.D."/>
            <person name="Ophir R."/>
            <person name="Freeman S."/>
            <person name="Hippler M."/>
            <person name="Smith K.M."/>
            <person name="Brown D.W."/>
            <person name="Proctor R.H."/>
            <person name="Munsterkotter M."/>
            <person name="Freitag M."/>
            <person name="Humpf H.U."/>
            <person name="Guldener U."/>
            <person name="Tudzynski B."/>
        </authorList>
    </citation>
    <scope>NUCLEOTIDE SEQUENCE [LARGE SCALE GENOMIC DNA]</scope>
    <source>
        <strain evidence="2">CBS 195.34 / IMI 58289 / NRRL A-6831</strain>
    </source>
</reference>
<dbReference type="Proteomes" id="UP000016800">
    <property type="component" value="Chromosome XII"/>
</dbReference>
<dbReference type="AlphaFoldDB" id="S0END8"/>
<name>S0END8_GIBF5</name>
<dbReference type="VEuPathDB" id="FungiDB:FFUJ_14124"/>
<proteinExistence type="predicted"/>
<dbReference type="RefSeq" id="XP_023438288.1">
    <property type="nucleotide sequence ID" value="XM_023571242.1"/>
</dbReference>
<evidence type="ECO:0000313" key="1">
    <source>
        <dbReference type="EMBL" id="CCT76242.1"/>
    </source>
</evidence>
<protein>
    <submittedName>
        <fullName evidence="1">Uncharacterized protein</fullName>
    </submittedName>
</protein>
<evidence type="ECO:0000313" key="2">
    <source>
        <dbReference type="Proteomes" id="UP000016800"/>
    </source>
</evidence>
<dbReference type="EMBL" id="HF679034">
    <property type="protein sequence ID" value="CCT76242.1"/>
    <property type="molecule type" value="Genomic_DNA"/>
</dbReference>
<keyword evidence="2" id="KW-1185">Reference proteome</keyword>
<gene>
    <name evidence="1" type="ORF">FFUJ_14124</name>
</gene>
<dbReference type="GeneID" id="35407576"/>